<dbReference type="InterPro" id="IPR029072">
    <property type="entry name" value="YebC-like"/>
</dbReference>
<dbReference type="Pfam" id="PF01709">
    <property type="entry name" value="Transcrip_reg"/>
    <property type="match status" value="1"/>
</dbReference>
<dbReference type="GO" id="GO:0005739">
    <property type="term" value="C:mitochondrion"/>
    <property type="evidence" value="ECO:0007669"/>
    <property type="project" value="UniProtKB-SubCell"/>
</dbReference>
<evidence type="ECO:0000256" key="2">
    <source>
        <dbReference type="ARBA" id="ARBA00008724"/>
    </source>
</evidence>
<dbReference type="Pfam" id="PF20772">
    <property type="entry name" value="TACO1_YebC_N"/>
    <property type="match status" value="1"/>
</dbReference>
<sequence length="327" mass="36975">MSIDFADSDCDILKMELTLRTLPRVLHKTQTVSCLRISLCHTRLFQNRVNEKSLVAARLSTKSDIVAERTLFQMLPVVYWQTNRHMAGHSKFSNIKHRKEAQDSKKSALMGQYVKLAQSAVKMGGSTDPKLNPKLAQVIESAKKSSLGVETIKKLLERMKNKEYKDIMIEVCGPANSIFLVMVDATNQVSARTEVKAAMRKHPVKVSNSPSSLHLFKQQGILYVTPDPERPNLDLEEIAIECEAEDVTKETNEEGQEVIKFLCDPARLSEVKTMLEGRSLTVENFYEQYEPLAPVTPSEAEQKEIDSITEKLENMDSYVEMHTNIEA</sequence>
<dbReference type="InterPro" id="IPR017856">
    <property type="entry name" value="Integrase-like_N"/>
</dbReference>
<dbReference type="InterPro" id="IPR002876">
    <property type="entry name" value="Transcrip_reg_TACO1-like"/>
</dbReference>
<evidence type="ECO:0000259" key="3">
    <source>
        <dbReference type="Pfam" id="PF01709"/>
    </source>
</evidence>
<evidence type="ECO:0000256" key="1">
    <source>
        <dbReference type="ARBA" id="ARBA00004173"/>
    </source>
</evidence>
<dbReference type="InterPro" id="IPR048300">
    <property type="entry name" value="TACO1_YebC-like_2nd/3rd_dom"/>
</dbReference>
<reference evidence="5" key="1">
    <citation type="submission" date="2022-08" db="UniProtKB">
        <authorList>
            <consortium name="EnsemblMetazoa"/>
        </authorList>
    </citation>
    <scope>IDENTIFICATION</scope>
    <source>
        <strain evidence="5">05x7-T-G4-1.051#20</strain>
    </source>
</reference>
<name>A0A8W8MTA3_MAGGI</name>
<dbReference type="PANTHER" id="PTHR12532">
    <property type="entry name" value="TRANSLATIONAL ACTIVATOR OF CYTOCHROME C OXIDASE 1"/>
    <property type="match status" value="1"/>
</dbReference>
<dbReference type="Gene3D" id="1.10.10.200">
    <property type="match status" value="1"/>
</dbReference>
<evidence type="ECO:0000259" key="4">
    <source>
        <dbReference type="Pfam" id="PF20772"/>
    </source>
</evidence>
<dbReference type="Proteomes" id="UP000005408">
    <property type="component" value="Unassembled WGS sequence"/>
</dbReference>
<dbReference type="AlphaFoldDB" id="A0A8W8MTA3"/>
<organism evidence="5 6">
    <name type="scientific">Magallana gigas</name>
    <name type="common">Pacific oyster</name>
    <name type="synonym">Crassostrea gigas</name>
    <dbReference type="NCBI Taxonomy" id="29159"/>
    <lineage>
        <taxon>Eukaryota</taxon>
        <taxon>Metazoa</taxon>
        <taxon>Spiralia</taxon>
        <taxon>Lophotrochozoa</taxon>
        <taxon>Mollusca</taxon>
        <taxon>Bivalvia</taxon>
        <taxon>Autobranchia</taxon>
        <taxon>Pteriomorphia</taxon>
        <taxon>Ostreida</taxon>
        <taxon>Ostreoidea</taxon>
        <taxon>Ostreidae</taxon>
        <taxon>Magallana</taxon>
    </lineage>
</organism>
<comment type="similarity">
    <text evidence="2">Belongs to the TACO1 family.</text>
</comment>
<proteinExistence type="inferred from homology"/>
<dbReference type="EnsemblMetazoa" id="G34971.6">
    <property type="protein sequence ID" value="G34971.6:cds"/>
    <property type="gene ID" value="G34971"/>
</dbReference>
<keyword evidence="6" id="KW-1185">Reference proteome</keyword>
<comment type="subcellular location">
    <subcellularLocation>
        <location evidence="1">Mitochondrion</location>
    </subcellularLocation>
</comment>
<feature type="domain" description="TACO1/YebC-like N-terminal" evidence="4">
    <location>
        <begin position="90"/>
        <end position="161"/>
    </location>
</feature>
<dbReference type="FunFam" id="1.10.10.200:FF:000002">
    <property type="entry name" value="Probable transcriptional regulatory protein CLM62_37755"/>
    <property type="match status" value="1"/>
</dbReference>
<dbReference type="InterPro" id="IPR049083">
    <property type="entry name" value="TACO1_YebC_N"/>
</dbReference>
<evidence type="ECO:0000313" key="6">
    <source>
        <dbReference type="Proteomes" id="UP000005408"/>
    </source>
</evidence>
<dbReference type="PANTHER" id="PTHR12532:SF0">
    <property type="entry name" value="TRANSLATIONAL ACTIVATOR OF CYTOCHROME C OXIDASE 1"/>
    <property type="match status" value="1"/>
</dbReference>
<protein>
    <recommendedName>
        <fullName evidence="7">Translational activator of cytochrome c oxidase 1</fullName>
    </recommendedName>
</protein>
<evidence type="ECO:0008006" key="7">
    <source>
        <dbReference type="Google" id="ProtNLM"/>
    </source>
</evidence>
<feature type="domain" description="TACO1/YebC-like second and third" evidence="3">
    <location>
        <begin position="164"/>
        <end position="325"/>
    </location>
</feature>
<dbReference type="Gene3D" id="3.30.70.980">
    <property type="match status" value="2"/>
</dbReference>
<accession>A0A8W8MTA3</accession>
<dbReference type="SUPFAM" id="SSF75625">
    <property type="entry name" value="YebC-like"/>
    <property type="match status" value="1"/>
</dbReference>
<evidence type="ECO:0000313" key="5">
    <source>
        <dbReference type="EnsemblMetazoa" id="G34971.6:cds"/>
    </source>
</evidence>
<dbReference type="InterPro" id="IPR026564">
    <property type="entry name" value="Transcrip_reg_TACO1-like_dom3"/>
</dbReference>